<dbReference type="EMBL" id="VYZN01000074">
    <property type="protein sequence ID" value="KAE9523947.1"/>
    <property type="molecule type" value="Genomic_DNA"/>
</dbReference>
<proteinExistence type="predicted"/>
<dbReference type="Proteomes" id="UP000475862">
    <property type="component" value="Unassembled WGS sequence"/>
</dbReference>
<reference evidence="1 2" key="1">
    <citation type="submission" date="2019-08" db="EMBL/GenBank/DDBJ databases">
        <title>The genome of the soybean aphid Biotype 1, its phylome, world population structure and adaptation to the North American continent.</title>
        <authorList>
            <person name="Giordano R."/>
            <person name="Donthu R.K."/>
            <person name="Hernandez A.G."/>
            <person name="Wright C.L."/>
            <person name="Zimin A.V."/>
        </authorList>
    </citation>
    <scope>NUCLEOTIDE SEQUENCE [LARGE SCALE GENOMIC DNA]</scope>
    <source>
        <tissue evidence="1">Whole aphids</tissue>
    </source>
</reference>
<comment type="caution">
    <text evidence="1">The sequence shown here is derived from an EMBL/GenBank/DDBJ whole genome shotgun (WGS) entry which is preliminary data.</text>
</comment>
<gene>
    <name evidence="1" type="ORF">AGLY_015594</name>
</gene>
<sequence>MEQRHYPWMPFHPIPQIIESTLNSHCNQYNIEKVETFVQKPPLQQQKFTMSLVKYGETTPFHKKWLLHLMVTTSLKQEEPVLNLMKNIHISCKHYSWGFSHKRKTAKLKICCGVYHTICIILSLDLIQLEYRLKKKQFKYLINSIFQFYCQHQIIFKFQCTYPNISDILSSFVMGGAITFL</sequence>
<protein>
    <submittedName>
        <fullName evidence="1">Uncharacterized protein</fullName>
    </submittedName>
</protein>
<organism evidence="1 2">
    <name type="scientific">Aphis glycines</name>
    <name type="common">Soybean aphid</name>
    <dbReference type="NCBI Taxonomy" id="307491"/>
    <lineage>
        <taxon>Eukaryota</taxon>
        <taxon>Metazoa</taxon>
        <taxon>Ecdysozoa</taxon>
        <taxon>Arthropoda</taxon>
        <taxon>Hexapoda</taxon>
        <taxon>Insecta</taxon>
        <taxon>Pterygota</taxon>
        <taxon>Neoptera</taxon>
        <taxon>Paraneoptera</taxon>
        <taxon>Hemiptera</taxon>
        <taxon>Sternorrhyncha</taxon>
        <taxon>Aphidomorpha</taxon>
        <taxon>Aphidoidea</taxon>
        <taxon>Aphididae</taxon>
        <taxon>Aphidini</taxon>
        <taxon>Aphis</taxon>
        <taxon>Aphis</taxon>
    </lineage>
</organism>
<dbReference type="AlphaFoldDB" id="A0A6G0T216"/>
<name>A0A6G0T216_APHGL</name>
<evidence type="ECO:0000313" key="2">
    <source>
        <dbReference type="Proteomes" id="UP000475862"/>
    </source>
</evidence>
<evidence type="ECO:0000313" key="1">
    <source>
        <dbReference type="EMBL" id="KAE9523947.1"/>
    </source>
</evidence>
<accession>A0A6G0T216</accession>
<keyword evidence="2" id="KW-1185">Reference proteome</keyword>